<gene>
    <name evidence="5" type="ORF">IDH41_21465</name>
</gene>
<keyword evidence="1" id="KW-0285">Flavoprotein</keyword>
<dbReference type="Proteomes" id="UP000632125">
    <property type="component" value="Unassembled WGS sequence"/>
</dbReference>
<evidence type="ECO:0000313" key="6">
    <source>
        <dbReference type="Proteomes" id="UP000632125"/>
    </source>
</evidence>
<protein>
    <submittedName>
        <fullName evidence="5">FAD binding domain-containing protein</fullName>
    </submittedName>
</protein>
<proteinExistence type="predicted"/>
<evidence type="ECO:0000256" key="3">
    <source>
        <dbReference type="ARBA" id="ARBA00023002"/>
    </source>
</evidence>
<evidence type="ECO:0000259" key="4">
    <source>
        <dbReference type="PROSITE" id="PS51387"/>
    </source>
</evidence>
<dbReference type="PROSITE" id="PS51387">
    <property type="entry name" value="FAD_PCMH"/>
    <property type="match status" value="1"/>
</dbReference>
<dbReference type="InterPro" id="IPR051312">
    <property type="entry name" value="Diverse_Substr_Oxidored"/>
</dbReference>
<dbReference type="Pfam" id="PF03450">
    <property type="entry name" value="CO_deh_flav_C"/>
    <property type="match status" value="1"/>
</dbReference>
<keyword evidence="3" id="KW-0560">Oxidoreductase</keyword>
<dbReference type="GO" id="GO:0071949">
    <property type="term" value="F:FAD binding"/>
    <property type="evidence" value="ECO:0007669"/>
    <property type="project" value="InterPro"/>
</dbReference>
<dbReference type="InterPro" id="IPR016166">
    <property type="entry name" value="FAD-bd_PCMH"/>
</dbReference>
<dbReference type="InterPro" id="IPR036683">
    <property type="entry name" value="CO_DH_flav_C_dom_sf"/>
</dbReference>
<accession>A0A927H918</accession>
<dbReference type="SMART" id="SM01092">
    <property type="entry name" value="CO_deh_flav_C"/>
    <property type="match status" value="1"/>
</dbReference>
<dbReference type="GO" id="GO:0016491">
    <property type="term" value="F:oxidoreductase activity"/>
    <property type="evidence" value="ECO:0007669"/>
    <property type="project" value="UniProtKB-KW"/>
</dbReference>
<dbReference type="PANTHER" id="PTHR42659">
    <property type="entry name" value="XANTHINE DEHYDROGENASE SUBUNIT C-RELATED"/>
    <property type="match status" value="1"/>
</dbReference>
<dbReference type="SUPFAM" id="SSF55447">
    <property type="entry name" value="CO dehydrogenase flavoprotein C-terminal domain-like"/>
    <property type="match status" value="1"/>
</dbReference>
<reference evidence="5" key="1">
    <citation type="submission" date="2020-09" db="EMBL/GenBank/DDBJ databases">
        <title>A novel bacterium of genus Paenibacillus, isolated from South China Sea.</title>
        <authorList>
            <person name="Huang H."/>
            <person name="Mo K."/>
            <person name="Hu Y."/>
        </authorList>
    </citation>
    <scope>NUCLEOTIDE SEQUENCE</scope>
    <source>
        <strain evidence="5">IB182493</strain>
    </source>
</reference>
<dbReference type="EMBL" id="JACXIY010000027">
    <property type="protein sequence ID" value="MBD2871159.1"/>
    <property type="molecule type" value="Genomic_DNA"/>
</dbReference>
<keyword evidence="2" id="KW-0274">FAD</keyword>
<dbReference type="PANTHER" id="PTHR42659:SF2">
    <property type="entry name" value="XANTHINE DEHYDROGENASE SUBUNIT C-RELATED"/>
    <property type="match status" value="1"/>
</dbReference>
<evidence type="ECO:0000256" key="2">
    <source>
        <dbReference type="ARBA" id="ARBA00022827"/>
    </source>
</evidence>
<name>A0A927H918_9BACL</name>
<dbReference type="RefSeq" id="WP_190864687.1">
    <property type="nucleotide sequence ID" value="NZ_JACXIY010000027.1"/>
</dbReference>
<organism evidence="5 6">
    <name type="scientific">Paenibacillus arenilitoris</name>
    <dbReference type="NCBI Taxonomy" id="2772299"/>
    <lineage>
        <taxon>Bacteria</taxon>
        <taxon>Bacillati</taxon>
        <taxon>Bacillota</taxon>
        <taxon>Bacilli</taxon>
        <taxon>Bacillales</taxon>
        <taxon>Paenibacillaceae</taxon>
        <taxon>Paenibacillus</taxon>
    </lineage>
</organism>
<evidence type="ECO:0000256" key="1">
    <source>
        <dbReference type="ARBA" id="ARBA00022630"/>
    </source>
</evidence>
<dbReference type="SUPFAM" id="SSF56176">
    <property type="entry name" value="FAD-binding/transporter-associated domain-like"/>
    <property type="match status" value="1"/>
</dbReference>
<dbReference type="AlphaFoldDB" id="A0A927H918"/>
<sequence length="302" mass="32811">MGLNLRETGSTPKVWHPRTAAEAWAYKRNFGPDGVYVAGGTLLRTQWEAGIVRMPANLIDLSGVGGLSDILIGEDGLLLGSQTTLQACRMHALLQRTFPMATDAVRSIAAPSVRHLATIGGNVASVVGDAVTALLAYDASLIWHTGDGERQEELTDWLLTAFQPGSLNDRLLLSVKLPFPDEQDRADSSAKRVSAYHKVGRREAFTPSLVTAAVHGFLDASGTVESIRLAVGGGQTVPRRLEEAEREMTGQTLDAKLLKHVHARIMELYEPREDVFADSAYRKRTAANVIVAELWRASRTST</sequence>
<keyword evidence="6" id="KW-1185">Reference proteome</keyword>
<feature type="domain" description="FAD-binding PCMH-type" evidence="4">
    <location>
        <begin position="7"/>
        <end position="182"/>
    </location>
</feature>
<dbReference type="InterPro" id="IPR005107">
    <property type="entry name" value="CO_DH_flav_C"/>
</dbReference>
<dbReference type="InterPro" id="IPR036318">
    <property type="entry name" value="FAD-bd_PCMH-like_sf"/>
</dbReference>
<dbReference type="InterPro" id="IPR002346">
    <property type="entry name" value="Mopterin_DH_FAD-bd"/>
</dbReference>
<dbReference type="Pfam" id="PF00941">
    <property type="entry name" value="FAD_binding_5"/>
    <property type="match status" value="1"/>
</dbReference>
<comment type="caution">
    <text evidence="5">The sequence shown here is derived from an EMBL/GenBank/DDBJ whole genome shotgun (WGS) entry which is preliminary data.</text>
</comment>
<dbReference type="Gene3D" id="3.30.465.10">
    <property type="match status" value="1"/>
</dbReference>
<evidence type="ECO:0000313" key="5">
    <source>
        <dbReference type="EMBL" id="MBD2871159.1"/>
    </source>
</evidence>
<dbReference type="InterPro" id="IPR016169">
    <property type="entry name" value="FAD-bd_PCMH_sub2"/>
</dbReference>
<dbReference type="Gene3D" id="3.30.390.50">
    <property type="entry name" value="CO dehydrogenase flavoprotein, C-terminal domain"/>
    <property type="match status" value="1"/>
</dbReference>